<protein>
    <submittedName>
        <fullName evidence="1">DUF488 domain-containing protein</fullName>
    </submittedName>
</protein>
<evidence type="ECO:0000313" key="2">
    <source>
        <dbReference type="Proteomes" id="UP001500604"/>
    </source>
</evidence>
<evidence type="ECO:0000313" key="1">
    <source>
        <dbReference type="EMBL" id="GAA4649430.1"/>
    </source>
</evidence>
<dbReference type="InterPro" id="IPR052552">
    <property type="entry name" value="YeaO-like"/>
</dbReference>
<reference evidence="2" key="1">
    <citation type="journal article" date="2019" name="Int. J. Syst. Evol. Microbiol.">
        <title>The Global Catalogue of Microorganisms (GCM) 10K type strain sequencing project: providing services to taxonomists for standard genome sequencing and annotation.</title>
        <authorList>
            <consortium name="The Broad Institute Genomics Platform"/>
            <consortium name="The Broad Institute Genome Sequencing Center for Infectious Disease"/>
            <person name="Wu L."/>
            <person name="Ma J."/>
        </authorList>
    </citation>
    <scope>NUCLEOTIDE SEQUENCE [LARGE SCALE GENOMIC DNA]</scope>
    <source>
        <strain evidence="2">JCM 17805</strain>
    </source>
</reference>
<dbReference type="PANTHER" id="PTHR36849:SF1">
    <property type="entry name" value="CYTOPLASMIC PROTEIN"/>
    <property type="match status" value="1"/>
</dbReference>
<dbReference type="Proteomes" id="UP001500604">
    <property type="component" value="Unassembled WGS sequence"/>
</dbReference>
<keyword evidence="2" id="KW-1185">Reference proteome</keyword>
<name>A0ABP8V2X9_9GAMM</name>
<proteinExistence type="predicted"/>
<sequence length="124" mass="14759">MNIALKRVYEESSAADGFRILVERLWPRGISKEKAKIDLWDKDAAPSTELRHWFNHDPEKWEEFKQRYFAELHARVSSLEPIFEHLKKEPVTFVYSSRETRYNNAVALKAFIENQQDRVSYQKG</sequence>
<dbReference type="PANTHER" id="PTHR36849">
    <property type="entry name" value="CYTOPLASMIC PROTEIN-RELATED"/>
    <property type="match status" value="1"/>
</dbReference>
<comment type="caution">
    <text evidence="1">The sequence shown here is derived from an EMBL/GenBank/DDBJ whole genome shotgun (WGS) entry which is preliminary data.</text>
</comment>
<gene>
    <name evidence="1" type="ORF">GCM10023116_17040</name>
</gene>
<accession>A0ABP8V2X9</accession>
<dbReference type="EMBL" id="BAABFL010000133">
    <property type="protein sequence ID" value="GAA4649430.1"/>
    <property type="molecule type" value="Genomic_DNA"/>
</dbReference>
<dbReference type="RefSeq" id="WP_345195274.1">
    <property type="nucleotide sequence ID" value="NZ_BAABFL010000133.1"/>
</dbReference>
<dbReference type="Pfam" id="PF22752">
    <property type="entry name" value="DUF488-N3i"/>
    <property type="match status" value="1"/>
</dbReference>
<organism evidence="1 2">
    <name type="scientific">Kistimonas scapharcae</name>
    <dbReference type="NCBI Taxonomy" id="1036133"/>
    <lineage>
        <taxon>Bacteria</taxon>
        <taxon>Pseudomonadati</taxon>
        <taxon>Pseudomonadota</taxon>
        <taxon>Gammaproteobacteria</taxon>
        <taxon>Oceanospirillales</taxon>
        <taxon>Endozoicomonadaceae</taxon>
        <taxon>Kistimonas</taxon>
    </lineage>
</organism>